<reference evidence="3" key="1">
    <citation type="submission" date="2017-08" db="EMBL/GenBank/DDBJ databases">
        <authorList>
            <person name="Varghese N."/>
            <person name="Submissions S."/>
        </authorList>
    </citation>
    <scope>NUCLEOTIDE SEQUENCE [LARGE SCALE GENOMIC DNA]</scope>
    <source>
        <strain evidence="3">JA234</strain>
    </source>
</reference>
<accession>A0A285CT86</accession>
<protein>
    <submittedName>
        <fullName evidence="2">Uncharacterized protein</fullName>
    </submittedName>
</protein>
<evidence type="ECO:0000313" key="3">
    <source>
        <dbReference type="Proteomes" id="UP000219467"/>
    </source>
</evidence>
<dbReference type="EMBL" id="OAOQ01000005">
    <property type="protein sequence ID" value="SNX70173.1"/>
    <property type="molecule type" value="Genomic_DNA"/>
</dbReference>
<feature type="signal peptide" evidence="1">
    <location>
        <begin position="1"/>
        <end position="19"/>
    </location>
</feature>
<organism evidence="2 3">
    <name type="scientific">Cereibacter ovatus</name>
    <dbReference type="NCBI Taxonomy" id="439529"/>
    <lineage>
        <taxon>Bacteria</taxon>
        <taxon>Pseudomonadati</taxon>
        <taxon>Pseudomonadota</taxon>
        <taxon>Alphaproteobacteria</taxon>
        <taxon>Rhodobacterales</taxon>
        <taxon>Paracoccaceae</taxon>
        <taxon>Cereibacter</taxon>
    </lineage>
</organism>
<keyword evidence="3" id="KW-1185">Reference proteome</keyword>
<gene>
    <name evidence="2" type="ORF">SAMN05878503_10582</name>
</gene>
<evidence type="ECO:0000313" key="2">
    <source>
        <dbReference type="EMBL" id="SNX70173.1"/>
    </source>
</evidence>
<name>A0A285CT86_9RHOB</name>
<keyword evidence="1" id="KW-0732">Signal</keyword>
<dbReference type="PROSITE" id="PS51257">
    <property type="entry name" value="PROKAR_LIPOPROTEIN"/>
    <property type="match status" value="1"/>
</dbReference>
<feature type="chain" id="PRO_5012876986" evidence="1">
    <location>
        <begin position="20"/>
        <end position="103"/>
    </location>
</feature>
<evidence type="ECO:0000256" key="1">
    <source>
        <dbReference type="SAM" id="SignalP"/>
    </source>
</evidence>
<dbReference type="RefSeq" id="WP_097030169.1">
    <property type="nucleotide sequence ID" value="NZ_OAOQ01000005.1"/>
</dbReference>
<sequence length="103" mass="9919">MKILSSLLYLCPGAAACLALETAALSAGGGFDRGNGPYLVVAPPWGGGAAEVVRQAGGVIVGPTQAPLSVLADGADAAALAAAGAWWVLDPTVLGISCGSGEV</sequence>
<dbReference type="AlphaFoldDB" id="A0A285CT86"/>
<proteinExistence type="predicted"/>
<dbReference type="Proteomes" id="UP000219467">
    <property type="component" value="Unassembled WGS sequence"/>
</dbReference>